<feature type="compositionally biased region" description="Low complexity" evidence="1">
    <location>
        <begin position="231"/>
        <end position="249"/>
    </location>
</feature>
<dbReference type="EMBL" id="SJPL01000001">
    <property type="protein sequence ID" value="TWT68384.1"/>
    <property type="molecule type" value="Genomic_DNA"/>
</dbReference>
<comment type="caution">
    <text evidence="3">The sequence shown here is derived from an EMBL/GenBank/DDBJ whole genome shotgun (WGS) entry which is preliminary data.</text>
</comment>
<dbReference type="SUPFAM" id="SSF49899">
    <property type="entry name" value="Concanavalin A-like lectins/glucanases"/>
    <property type="match status" value="1"/>
</dbReference>
<reference evidence="3 4" key="1">
    <citation type="submission" date="2019-02" db="EMBL/GenBank/DDBJ databases">
        <title>Deep-cultivation of Planctomycetes and their phenomic and genomic characterization uncovers novel biology.</title>
        <authorList>
            <person name="Wiegand S."/>
            <person name="Jogler M."/>
            <person name="Boedeker C."/>
            <person name="Pinto D."/>
            <person name="Vollmers J."/>
            <person name="Rivas-Marin E."/>
            <person name="Kohn T."/>
            <person name="Peeters S.H."/>
            <person name="Heuer A."/>
            <person name="Rast P."/>
            <person name="Oberbeckmann S."/>
            <person name="Bunk B."/>
            <person name="Jeske O."/>
            <person name="Meyerdierks A."/>
            <person name="Storesund J.E."/>
            <person name="Kallscheuer N."/>
            <person name="Luecker S."/>
            <person name="Lage O.M."/>
            <person name="Pohl T."/>
            <person name="Merkel B.J."/>
            <person name="Hornburger P."/>
            <person name="Mueller R.-W."/>
            <person name="Bruemmer F."/>
            <person name="Labrenz M."/>
            <person name="Spormann A.M."/>
            <person name="Op Den Camp H."/>
            <person name="Overmann J."/>
            <person name="Amann R."/>
            <person name="Jetten M.S.M."/>
            <person name="Mascher T."/>
            <person name="Medema M.H."/>
            <person name="Devos D.P."/>
            <person name="Kaster A.-K."/>
            <person name="Ovreas L."/>
            <person name="Rohde M."/>
            <person name="Galperin M.Y."/>
            <person name="Jogler C."/>
        </authorList>
    </citation>
    <scope>NUCLEOTIDE SEQUENCE [LARGE SCALE GENOMIC DNA]</scope>
    <source>
        <strain evidence="3 4">Pan14r</strain>
    </source>
</reference>
<dbReference type="AlphaFoldDB" id="A0A5C5XZR2"/>
<gene>
    <name evidence="3" type="ORF">Pan14r_06280</name>
</gene>
<feature type="chain" id="PRO_5022691148" evidence="2">
    <location>
        <begin position="31"/>
        <end position="249"/>
    </location>
</feature>
<evidence type="ECO:0000256" key="1">
    <source>
        <dbReference type="SAM" id="MobiDB-lite"/>
    </source>
</evidence>
<sequence length="249" mass="26391" precursor="true">MFCSSRHSWIRCIVPALVLPLVVFPALAGAADGRAEVDAVETPQVADAELKIQATVVSDLPHGVVLAQGGQQNGYALGFDYGRPVFSIRRDGSVTEVVGRQVVIGRVDLTINWDADNMTIQVLGGEKIQAKSPGLLARQPGEPLSIGRDRGTAVGSDWDPQEFRGKVVSWDVMVERVAGEQVDGGQEEEKVAGEQVDGGQEEEKVTEEQVDGGQEDEGDGPIEESAEESGSDSPSSENPSPEAPSSESP</sequence>
<name>A0A5C5XZR2_9PLAN</name>
<feature type="region of interest" description="Disordered" evidence="1">
    <location>
        <begin position="179"/>
        <end position="249"/>
    </location>
</feature>
<accession>A0A5C5XZR2</accession>
<evidence type="ECO:0000256" key="2">
    <source>
        <dbReference type="SAM" id="SignalP"/>
    </source>
</evidence>
<proteinExistence type="predicted"/>
<evidence type="ECO:0000313" key="3">
    <source>
        <dbReference type="EMBL" id="TWT68384.1"/>
    </source>
</evidence>
<evidence type="ECO:0000313" key="4">
    <source>
        <dbReference type="Proteomes" id="UP000317238"/>
    </source>
</evidence>
<keyword evidence="2" id="KW-0732">Signal</keyword>
<protein>
    <submittedName>
        <fullName evidence="3">Uncharacterized protein</fullName>
    </submittedName>
</protein>
<dbReference type="Proteomes" id="UP000317238">
    <property type="component" value="Unassembled WGS sequence"/>
</dbReference>
<keyword evidence="4" id="KW-1185">Reference proteome</keyword>
<feature type="compositionally biased region" description="Acidic residues" evidence="1">
    <location>
        <begin position="208"/>
        <end position="230"/>
    </location>
</feature>
<organism evidence="3 4">
    <name type="scientific">Crateriforma conspicua</name>
    <dbReference type="NCBI Taxonomy" id="2527996"/>
    <lineage>
        <taxon>Bacteria</taxon>
        <taxon>Pseudomonadati</taxon>
        <taxon>Planctomycetota</taxon>
        <taxon>Planctomycetia</taxon>
        <taxon>Planctomycetales</taxon>
        <taxon>Planctomycetaceae</taxon>
        <taxon>Crateriforma</taxon>
    </lineage>
</organism>
<feature type="region of interest" description="Disordered" evidence="1">
    <location>
        <begin position="138"/>
        <end position="159"/>
    </location>
</feature>
<dbReference type="InterPro" id="IPR013320">
    <property type="entry name" value="ConA-like_dom_sf"/>
</dbReference>
<feature type="signal peptide" evidence="2">
    <location>
        <begin position="1"/>
        <end position="30"/>
    </location>
</feature>